<dbReference type="GO" id="GO:0016787">
    <property type="term" value="F:hydrolase activity"/>
    <property type="evidence" value="ECO:0007669"/>
    <property type="project" value="UniProtKB-KW"/>
</dbReference>
<dbReference type="AlphaFoldDB" id="A0A0C4YAV9"/>
<evidence type="ECO:0000259" key="1">
    <source>
        <dbReference type="Pfam" id="PF03372"/>
    </source>
</evidence>
<dbReference type="STRING" id="68895.RR42_m2670"/>
<reference evidence="2 3" key="1">
    <citation type="journal article" date="2015" name="Genome Announc.">
        <title>Complete Genome Sequence of Cupriavidus basilensis 4G11, Isolated from the Oak Ridge Field Research Center Site.</title>
        <authorList>
            <person name="Ray J."/>
            <person name="Waters R.J."/>
            <person name="Skerker J.M."/>
            <person name="Kuehl J.V."/>
            <person name="Price M.N."/>
            <person name="Huang J."/>
            <person name="Chakraborty R."/>
            <person name="Arkin A.P."/>
            <person name="Deutschbauer A."/>
        </authorList>
    </citation>
    <scope>NUCLEOTIDE SEQUENCE [LARGE SCALE GENOMIC DNA]</scope>
    <source>
        <strain evidence="2">4G11</strain>
    </source>
</reference>
<dbReference type="Gene3D" id="3.60.10.10">
    <property type="entry name" value="Endonuclease/exonuclease/phosphatase"/>
    <property type="match status" value="1"/>
</dbReference>
<dbReference type="PANTHER" id="PTHR14859:SF0">
    <property type="entry name" value="ENDONUCLEASE_EXONUCLEASE_PHOSPHATASE FAMILY PROTEIN, EXPRESSED"/>
    <property type="match status" value="1"/>
</dbReference>
<dbReference type="Pfam" id="PF03372">
    <property type="entry name" value="Exo_endo_phos"/>
    <property type="match status" value="1"/>
</dbReference>
<accession>A0A0C4YAV9</accession>
<dbReference type="GO" id="GO:0006506">
    <property type="term" value="P:GPI anchor biosynthetic process"/>
    <property type="evidence" value="ECO:0007669"/>
    <property type="project" value="TreeGrafter"/>
</dbReference>
<dbReference type="PANTHER" id="PTHR14859">
    <property type="entry name" value="CALCOFLUOR WHITE HYPERSENSITIVE PROTEIN PRECURSOR"/>
    <property type="match status" value="1"/>
</dbReference>
<protein>
    <submittedName>
        <fullName evidence="2">Metal-dependent hydrolase</fullName>
    </submittedName>
</protein>
<name>A0A0C4YAV9_9BURK</name>
<dbReference type="InterPro" id="IPR005135">
    <property type="entry name" value="Endo/exonuclease/phosphatase"/>
</dbReference>
<evidence type="ECO:0000313" key="3">
    <source>
        <dbReference type="Proteomes" id="UP000031843"/>
    </source>
</evidence>
<evidence type="ECO:0000313" key="2">
    <source>
        <dbReference type="EMBL" id="AJG20055.1"/>
    </source>
</evidence>
<dbReference type="InterPro" id="IPR036691">
    <property type="entry name" value="Endo/exonu/phosph_ase_sf"/>
</dbReference>
<dbReference type="Proteomes" id="UP000031843">
    <property type="component" value="Chromosome main"/>
</dbReference>
<dbReference type="SUPFAM" id="SSF56219">
    <property type="entry name" value="DNase I-like"/>
    <property type="match status" value="1"/>
</dbReference>
<sequence length="309" mass="34017">MALPAQNTGTARRGNRAGGDMELISWNIQWGRGADGRVDLARTVRTLHAIADADVICLQEVTRGYSELAGEPGSDQVAELTALLPGYRILYAPAVDRFTMDGAPRQFGNLMATRLPLLEVFRHALPWPADPTVPSMPRVALEATVMAGERRLRVICTHLEYYSTHQRAAQTDALRAWHREACEHASQPGLRESGPGPFTPEARPASAVLCGDFNGAPDDIAYLRMLAPYDGCHETGIIGWHDAWTHTHPGKPHAPTCALYDREQWPQAPFACDFAFLTEDLLPRVLCCEVDGETRASDHQPIYLSLADE</sequence>
<organism evidence="2 3">
    <name type="scientific">Cupriavidus basilensis</name>
    <dbReference type="NCBI Taxonomy" id="68895"/>
    <lineage>
        <taxon>Bacteria</taxon>
        <taxon>Pseudomonadati</taxon>
        <taxon>Pseudomonadota</taxon>
        <taxon>Betaproteobacteria</taxon>
        <taxon>Burkholderiales</taxon>
        <taxon>Burkholderiaceae</taxon>
        <taxon>Cupriavidus</taxon>
    </lineage>
</organism>
<dbReference type="InterPro" id="IPR051916">
    <property type="entry name" value="GPI-anchor_lipid_remodeler"/>
</dbReference>
<feature type="domain" description="Endonuclease/exonuclease/phosphatase" evidence="1">
    <location>
        <begin position="24"/>
        <end position="299"/>
    </location>
</feature>
<keyword evidence="3" id="KW-1185">Reference proteome</keyword>
<keyword evidence="2" id="KW-0378">Hydrolase</keyword>
<dbReference type="KEGG" id="cbw:RR42_m2670"/>
<dbReference type="GO" id="GO:0016020">
    <property type="term" value="C:membrane"/>
    <property type="evidence" value="ECO:0007669"/>
    <property type="project" value="GOC"/>
</dbReference>
<dbReference type="EMBL" id="CP010536">
    <property type="protein sequence ID" value="AJG20055.1"/>
    <property type="molecule type" value="Genomic_DNA"/>
</dbReference>
<gene>
    <name evidence="2" type="ORF">RR42_m2670</name>
</gene>
<proteinExistence type="predicted"/>